<feature type="region of interest" description="Disordered" evidence="2">
    <location>
        <begin position="133"/>
        <end position="153"/>
    </location>
</feature>
<dbReference type="Proteomes" id="UP001497525">
    <property type="component" value="Unassembled WGS sequence"/>
</dbReference>
<feature type="coiled-coil region" evidence="1">
    <location>
        <begin position="322"/>
        <end position="556"/>
    </location>
</feature>
<accession>A0AAV2T743</accession>
<evidence type="ECO:0000313" key="3">
    <source>
        <dbReference type="EMBL" id="CAL5131128.1"/>
    </source>
</evidence>
<evidence type="ECO:0000256" key="2">
    <source>
        <dbReference type="SAM" id="MobiDB-lite"/>
    </source>
</evidence>
<organism evidence="3 4">
    <name type="scientific">Calicophoron daubneyi</name>
    <name type="common">Rumen fluke</name>
    <name type="synonym">Paramphistomum daubneyi</name>
    <dbReference type="NCBI Taxonomy" id="300641"/>
    <lineage>
        <taxon>Eukaryota</taxon>
        <taxon>Metazoa</taxon>
        <taxon>Spiralia</taxon>
        <taxon>Lophotrochozoa</taxon>
        <taxon>Platyhelminthes</taxon>
        <taxon>Trematoda</taxon>
        <taxon>Digenea</taxon>
        <taxon>Plagiorchiida</taxon>
        <taxon>Pronocephalata</taxon>
        <taxon>Paramphistomoidea</taxon>
        <taxon>Paramphistomidae</taxon>
        <taxon>Calicophoron</taxon>
    </lineage>
</organism>
<evidence type="ECO:0000313" key="4">
    <source>
        <dbReference type="Proteomes" id="UP001497525"/>
    </source>
</evidence>
<feature type="region of interest" description="Disordered" evidence="2">
    <location>
        <begin position="1073"/>
        <end position="1115"/>
    </location>
</feature>
<evidence type="ECO:0000256" key="1">
    <source>
        <dbReference type="SAM" id="Coils"/>
    </source>
</evidence>
<feature type="region of interest" description="Disordered" evidence="2">
    <location>
        <begin position="1151"/>
        <end position="1192"/>
    </location>
</feature>
<protein>
    <submittedName>
        <fullName evidence="3">Uncharacterized protein</fullName>
    </submittedName>
</protein>
<feature type="region of interest" description="Disordered" evidence="2">
    <location>
        <begin position="992"/>
        <end position="1025"/>
    </location>
</feature>
<dbReference type="EMBL" id="CAXLJL010000079">
    <property type="protein sequence ID" value="CAL5131128.1"/>
    <property type="molecule type" value="Genomic_DNA"/>
</dbReference>
<name>A0AAV2T743_CALDB</name>
<keyword evidence="1" id="KW-0175">Coiled coil</keyword>
<gene>
    <name evidence="3" type="ORF">CDAUBV1_LOCUS3306</name>
</gene>
<proteinExistence type="predicted"/>
<feature type="compositionally biased region" description="Basic and acidic residues" evidence="2">
    <location>
        <begin position="37"/>
        <end position="54"/>
    </location>
</feature>
<feature type="region of interest" description="Disordered" evidence="2">
    <location>
        <begin position="197"/>
        <end position="224"/>
    </location>
</feature>
<sequence length="1224" mass="140939">MSGRADKTDAESDRDSILTEDYAFKFEEISQTNCDQSHPHQPESAREEEGRVEIPPDPCETSSINASSRREISGVYRFKPACMNFEGELEVKQTNDAEVRKEAAVPEKLPDTLVTTTFYTKAMTQNDCCTHTSPSAGKTSHNRQDVWKPVLPPSSRSHLSASKLIQESDNCNGNNLDFTMNGWMTNNYHQSKQRKNDILTDSLRNPPLMTTPVKPGRSWSRPVEHTTTGWRSRYEDKRLSRVSAAHWGGLSAGSLSSRANSIYRTHDNVHSTRDSKIEMVTINKQELDAIVAEKDELYEILRMNEEDESARYRNEKSLVTYKQDSVAELQRLRQRITALEEELELSICRISQVSSERSKLSRELEEMKEIRDDLAHQLKVAENRNEQDQKNLKLEQEAKTEAAAKAVKSAEETKRVQERLEKQQLEHTFREQEMQTTIETMQKKVQGLGSECEKLRSENAGLLIRERENECLLAREYEKKLEEKLSEKNAELLSIKADHSKQLSETTARLTDEKNETIKELKTCYFERIEELQTSLASKTMENNQLQMKMTELQREFQLGQMDESGELLTKKVREAVANEFSDWERENSDTWESKLKELHRETDAVTEILRSEIRDERELTRIAREEASFIQKQFDDYRVECEQKISTLSLEIEKLRAAHDLEMTKEMAAAEEKLALLEVQKSTESRRLVQEKIDAFREAYTVEMREERSEMVDDLNWAVEYVQKGLDESIASLTEHVDCLIQELWNNEDSYVLATKPARNIRKRPSDTVRSSPLTFTLPDNWNVKDMNPKTILSSLMIYSKEKFRRLRDLVHRTVDEFNAYTEAIQRDAESQVKDAQNALKQCQERSAAELQEMKDKLTKELQGGVLKQQEHVQDLRLIDQLKQNEEELKRLRSSMDFWKEKTTEELRKELDARYKQEYDKKLKDLMPNRDQKSNLAHGVLDKTVSSQGMRAITDLKARIQRLREENLSLRRLLLRRQLTPLKTTKLNEEVTTTPVTGQNKPVREHPVNDEVTSNLRDDEDSSSLQLFDSKNEAPVFISNRRLLCQQTPDKCVVLINDRTCTERMAVAAKSAAASKPQTRTQSPFVLPTPPLINPTPLIKDRKSEASPRRHPSPIVRSKNRTLVYPERTPSSNPTPHNLSVVKPMSSSMADTADTVGKTPNAGPFIVSPKRSRSGKTEIKPNSPPKFWQNTNSALITKFPRRSLLGTPAIPPRTLRDFPSSPR</sequence>
<reference evidence="3" key="1">
    <citation type="submission" date="2024-06" db="EMBL/GenBank/DDBJ databases">
        <authorList>
            <person name="Liu X."/>
            <person name="Lenzi L."/>
            <person name="Haldenby T S."/>
            <person name="Uol C."/>
        </authorList>
    </citation>
    <scope>NUCLEOTIDE SEQUENCE</scope>
</reference>
<comment type="caution">
    <text evidence="3">The sequence shown here is derived from an EMBL/GenBank/DDBJ whole genome shotgun (WGS) entry which is preliminary data.</text>
</comment>
<feature type="region of interest" description="Disordered" evidence="2">
    <location>
        <begin position="29"/>
        <end position="66"/>
    </location>
</feature>
<feature type="compositionally biased region" description="Basic and acidic residues" evidence="2">
    <location>
        <begin position="1100"/>
        <end position="1109"/>
    </location>
</feature>
<dbReference type="AlphaFoldDB" id="A0AAV2T743"/>
<feature type="coiled-coil region" evidence="1">
    <location>
        <begin position="639"/>
        <end position="688"/>
    </location>
</feature>
<feature type="region of interest" description="Disordered" evidence="2">
    <location>
        <begin position="1204"/>
        <end position="1224"/>
    </location>
</feature>
<feature type="coiled-coil region" evidence="1">
    <location>
        <begin position="827"/>
        <end position="903"/>
    </location>
</feature>
<feature type="compositionally biased region" description="Polar residues" evidence="2">
    <location>
        <begin position="992"/>
        <end position="1001"/>
    </location>
</feature>